<comment type="caution">
    <text evidence="1">The sequence shown here is derived from an EMBL/GenBank/DDBJ whole genome shotgun (WGS) entry which is preliminary data.</text>
</comment>
<dbReference type="EMBL" id="JAUSVO010000003">
    <property type="protein sequence ID" value="MDQ0438183.1"/>
    <property type="molecule type" value="Genomic_DNA"/>
</dbReference>
<evidence type="ECO:0008006" key="3">
    <source>
        <dbReference type="Google" id="ProtNLM"/>
    </source>
</evidence>
<proteinExistence type="predicted"/>
<dbReference type="RefSeq" id="WP_266349087.1">
    <property type="nucleotide sequence ID" value="NZ_JAPKNG010000003.1"/>
</dbReference>
<reference evidence="1 2" key="1">
    <citation type="submission" date="2023-07" db="EMBL/GenBank/DDBJ databases">
        <title>Genomic Encyclopedia of Type Strains, Phase IV (KMG-IV): sequencing the most valuable type-strain genomes for metagenomic binning, comparative biology and taxonomic classification.</title>
        <authorList>
            <person name="Goeker M."/>
        </authorList>
    </citation>
    <scope>NUCLEOTIDE SEQUENCE [LARGE SCALE GENOMIC DNA]</scope>
    <source>
        <strain evidence="1 2">B6-8</strain>
    </source>
</reference>
<gene>
    <name evidence="1" type="ORF">QO014_002575</name>
</gene>
<dbReference type="Proteomes" id="UP001241603">
    <property type="component" value="Unassembled WGS sequence"/>
</dbReference>
<organism evidence="1 2">
    <name type="scientific">Kaistia dalseonensis</name>
    <dbReference type="NCBI Taxonomy" id="410840"/>
    <lineage>
        <taxon>Bacteria</taxon>
        <taxon>Pseudomonadati</taxon>
        <taxon>Pseudomonadota</taxon>
        <taxon>Alphaproteobacteria</taxon>
        <taxon>Hyphomicrobiales</taxon>
        <taxon>Kaistiaceae</taxon>
        <taxon>Kaistia</taxon>
    </lineage>
</organism>
<keyword evidence="2" id="KW-1185">Reference proteome</keyword>
<protein>
    <recommendedName>
        <fullName evidence="3">Transposase</fullName>
    </recommendedName>
</protein>
<evidence type="ECO:0000313" key="2">
    <source>
        <dbReference type="Proteomes" id="UP001241603"/>
    </source>
</evidence>
<evidence type="ECO:0000313" key="1">
    <source>
        <dbReference type="EMBL" id="MDQ0438183.1"/>
    </source>
</evidence>
<accession>A0ABU0H7B9</accession>
<sequence>MFDRIFVGRADERPTPERIMIDAAHLKAHDTAVSGQGRRLMNLPARASAEGFHPIPLP</sequence>
<name>A0ABU0H7B9_9HYPH</name>